<dbReference type="GO" id="GO:0070273">
    <property type="term" value="F:phosphatidylinositol-4-phosphate binding"/>
    <property type="evidence" value="ECO:0007669"/>
    <property type="project" value="InterPro"/>
</dbReference>
<evidence type="ECO:0000313" key="6">
    <source>
        <dbReference type="EMBL" id="PXY03087.1"/>
    </source>
</evidence>
<dbReference type="PANTHER" id="PTHR12704:SF2">
    <property type="entry name" value="GOLGI PHOSPHOPROTEIN 3 HOMOLOG SAURON"/>
    <property type="match status" value="1"/>
</dbReference>
<dbReference type="PANTHER" id="PTHR12704">
    <property type="entry name" value="TRANS-GOLGI PROTEIN GMX33"/>
    <property type="match status" value="1"/>
</dbReference>
<evidence type="ECO:0000256" key="2">
    <source>
        <dbReference type="ARBA" id="ARBA00023034"/>
    </source>
</evidence>
<reference evidence="6 7" key="1">
    <citation type="submission" date="2018-05" db="EMBL/GenBank/DDBJ databases">
        <title>Marinifilum breve JC075T sp. nov., a marine bacterium isolated from Yongle Blue Hole in the South China Sea.</title>
        <authorList>
            <person name="Fu T."/>
        </authorList>
    </citation>
    <scope>NUCLEOTIDE SEQUENCE [LARGE SCALE GENOMIC DNA]</scope>
    <source>
        <strain evidence="6 7">JC075</strain>
    </source>
</reference>
<organism evidence="6 7">
    <name type="scientific">Marinifilum breve</name>
    <dbReference type="NCBI Taxonomy" id="2184082"/>
    <lineage>
        <taxon>Bacteria</taxon>
        <taxon>Pseudomonadati</taxon>
        <taxon>Bacteroidota</taxon>
        <taxon>Bacteroidia</taxon>
        <taxon>Marinilabiliales</taxon>
        <taxon>Marinifilaceae</taxon>
    </lineage>
</organism>
<keyword evidence="3" id="KW-0446">Lipid-binding</keyword>
<keyword evidence="7" id="KW-1185">Reference proteome</keyword>
<evidence type="ECO:0000256" key="5">
    <source>
        <dbReference type="SAM" id="Phobius"/>
    </source>
</evidence>
<dbReference type="Pfam" id="PF05719">
    <property type="entry name" value="GPP34"/>
    <property type="match status" value="1"/>
</dbReference>
<dbReference type="GO" id="GO:0006890">
    <property type="term" value="P:retrograde vesicle-mediated transport, Golgi to endoplasmic reticulum"/>
    <property type="evidence" value="ECO:0007669"/>
    <property type="project" value="TreeGrafter"/>
</dbReference>
<keyword evidence="5" id="KW-1133">Transmembrane helix</keyword>
<dbReference type="EMBL" id="QFLI01000001">
    <property type="protein sequence ID" value="PXY03087.1"/>
    <property type="molecule type" value="Genomic_DNA"/>
</dbReference>
<feature type="transmembrane region" description="Helical" evidence="5">
    <location>
        <begin position="207"/>
        <end position="225"/>
    </location>
</feature>
<dbReference type="Gene3D" id="1.10.3630.10">
    <property type="entry name" value="yeast vps74-n-term truncation variant domain like"/>
    <property type="match status" value="1"/>
</dbReference>
<evidence type="ECO:0000256" key="4">
    <source>
        <dbReference type="ARBA" id="ARBA00023136"/>
    </source>
</evidence>
<accession>A0A2V4A5B2</accession>
<dbReference type="RefSeq" id="WP_110359243.1">
    <property type="nucleotide sequence ID" value="NZ_QFLI01000001.1"/>
</dbReference>
<dbReference type="InterPro" id="IPR038261">
    <property type="entry name" value="GPP34-like_sf"/>
</dbReference>
<name>A0A2V4A5B2_9BACT</name>
<dbReference type="InterPro" id="IPR008628">
    <property type="entry name" value="GPP34-like"/>
</dbReference>
<dbReference type="GO" id="GO:0012505">
    <property type="term" value="C:endomembrane system"/>
    <property type="evidence" value="ECO:0007669"/>
    <property type="project" value="UniProtKB-ARBA"/>
</dbReference>
<sequence>MNLNLVDQLTLLALDDEKGSFIADSFSFAYGLAGAVILELSLQKRIEVEGKKIKVKSKETCGDALLDYFLDKIKHSKKQRSIQTWVETIGEKFSYIKDETLAKLIDEGILKKEEKKILWIFNVDKFPAKNAKPENLLRKRLNDILLNDSDIEIQEIMLISLIDMCELNHEVYGKERAKEYKKKIKDIIEKGQLSSSIGKAVKEIHEALMAVIVVLITTSTVTTTISS</sequence>
<protein>
    <recommendedName>
        <fullName evidence="8">GPP34 family phosphoprotein</fullName>
    </recommendedName>
</protein>
<dbReference type="GO" id="GO:0043001">
    <property type="term" value="P:Golgi to plasma membrane protein transport"/>
    <property type="evidence" value="ECO:0007669"/>
    <property type="project" value="TreeGrafter"/>
</dbReference>
<evidence type="ECO:0000256" key="1">
    <source>
        <dbReference type="ARBA" id="ARBA00004255"/>
    </source>
</evidence>
<comment type="subcellular location">
    <subcellularLocation>
        <location evidence="1">Golgi apparatus membrane</location>
        <topology evidence="1">Peripheral membrane protein</topology>
        <orientation evidence="1">Cytoplasmic side</orientation>
    </subcellularLocation>
</comment>
<dbReference type="GO" id="GO:0048194">
    <property type="term" value="P:Golgi vesicle budding"/>
    <property type="evidence" value="ECO:0007669"/>
    <property type="project" value="TreeGrafter"/>
</dbReference>
<dbReference type="GO" id="GO:0005829">
    <property type="term" value="C:cytosol"/>
    <property type="evidence" value="ECO:0007669"/>
    <property type="project" value="TreeGrafter"/>
</dbReference>
<proteinExistence type="predicted"/>
<evidence type="ECO:0000313" key="7">
    <source>
        <dbReference type="Proteomes" id="UP000248079"/>
    </source>
</evidence>
<keyword evidence="2" id="KW-0333">Golgi apparatus</keyword>
<dbReference type="GO" id="GO:0007030">
    <property type="term" value="P:Golgi organization"/>
    <property type="evidence" value="ECO:0007669"/>
    <property type="project" value="TreeGrafter"/>
</dbReference>
<evidence type="ECO:0008006" key="8">
    <source>
        <dbReference type="Google" id="ProtNLM"/>
    </source>
</evidence>
<keyword evidence="4 5" id="KW-0472">Membrane</keyword>
<dbReference type="OrthoDB" id="1118616at2"/>
<gene>
    <name evidence="6" type="ORF">DF185_03070</name>
</gene>
<feature type="transmembrane region" description="Helical" evidence="5">
    <location>
        <begin position="20"/>
        <end position="42"/>
    </location>
</feature>
<comment type="caution">
    <text evidence="6">The sequence shown here is derived from an EMBL/GenBank/DDBJ whole genome shotgun (WGS) entry which is preliminary data.</text>
</comment>
<evidence type="ECO:0000256" key="3">
    <source>
        <dbReference type="ARBA" id="ARBA00023121"/>
    </source>
</evidence>
<dbReference type="Proteomes" id="UP000248079">
    <property type="component" value="Unassembled WGS sequence"/>
</dbReference>
<dbReference type="AlphaFoldDB" id="A0A2V4A5B2"/>
<keyword evidence="5" id="KW-0812">Transmembrane</keyword>